<keyword evidence="1" id="KW-0472">Membrane</keyword>
<dbReference type="RefSeq" id="WP_189512482.1">
    <property type="nucleotide sequence ID" value="NZ_BMXG01000005.1"/>
</dbReference>
<feature type="signal peptide" evidence="2">
    <location>
        <begin position="1"/>
        <end position="20"/>
    </location>
</feature>
<reference evidence="3" key="1">
    <citation type="journal article" date="2014" name="Int. J. Syst. Evol. Microbiol.">
        <title>Complete genome sequence of Corynebacterium casei LMG S-19264T (=DSM 44701T), isolated from a smear-ripened cheese.</title>
        <authorList>
            <consortium name="US DOE Joint Genome Institute (JGI-PGF)"/>
            <person name="Walter F."/>
            <person name="Albersmeier A."/>
            <person name="Kalinowski J."/>
            <person name="Ruckert C."/>
        </authorList>
    </citation>
    <scope>NUCLEOTIDE SEQUENCE</scope>
    <source>
        <strain evidence="3">KCTC 12870</strain>
    </source>
</reference>
<accession>A0A8J3DE82</accession>
<sequence>MMYPKSILLSCALLANSSFGVVLFSDSFENPPDVVGEAPVGWNVSNAVRIFVTDARASVGTQSLFLSNSSLRTVTSGTPIAIPGGGEDLVFSFDYAIADSIESNEGLIGFALDFGSGFEDVIIDLGQSNGYANVSNYSGSTIVLPNAAGGDTAFFSYEVTVPASYYGAATDVSMRFRTNSSAGGEDFYLDNVSVSAIAIPEPATYAMLMSIGVLMLVGYCRRK</sequence>
<evidence type="ECO:0000313" key="3">
    <source>
        <dbReference type="EMBL" id="GHB96210.1"/>
    </source>
</evidence>
<keyword evidence="1" id="KW-0812">Transmembrane</keyword>
<name>A0A8J3DE82_9BACT</name>
<dbReference type="Proteomes" id="UP000642829">
    <property type="component" value="Unassembled WGS sequence"/>
</dbReference>
<gene>
    <name evidence="3" type="ORF">GCM10007047_09970</name>
</gene>
<feature type="transmembrane region" description="Helical" evidence="1">
    <location>
        <begin position="203"/>
        <end position="220"/>
    </location>
</feature>
<dbReference type="NCBIfam" id="TIGR02595">
    <property type="entry name" value="PEP_CTERM"/>
    <property type="match status" value="1"/>
</dbReference>
<evidence type="ECO:0008006" key="5">
    <source>
        <dbReference type="Google" id="ProtNLM"/>
    </source>
</evidence>
<dbReference type="EMBL" id="BMXG01000005">
    <property type="protein sequence ID" value="GHB96210.1"/>
    <property type="molecule type" value="Genomic_DNA"/>
</dbReference>
<keyword evidence="2" id="KW-0732">Signal</keyword>
<keyword evidence="1" id="KW-1133">Transmembrane helix</keyword>
<comment type="caution">
    <text evidence="3">The sequence shown here is derived from an EMBL/GenBank/DDBJ whole genome shotgun (WGS) entry which is preliminary data.</text>
</comment>
<dbReference type="AlphaFoldDB" id="A0A8J3DE82"/>
<keyword evidence="4" id="KW-1185">Reference proteome</keyword>
<evidence type="ECO:0000256" key="1">
    <source>
        <dbReference type="SAM" id="Phobius"/>
    </source>
</evidence>
<evidence type="ECO:0000313" key="4">
    <source>
        <dbReference type="Proteomes" id="UP000642829"/>
    </source>
</evidence>
<protein>
    <recommendedName>
        <fullName evidence="5">PEP-CTERM protein-sorting domain-containing protein</fullName>
    </recommendedName>
</protein>
<reference evidence="3" key="2">
    <citation type="submission" date="2020-09" db="EMBL/GenBank/DDBJ databases">
        <authorList>
            <person name="Sun Q."/>
            <person name="Kim S."/>
        </authorList>
    </citation>
    <scope>NUCLEOTIDE SEQUENCE</scope>
    <source>
        <strain evidence="3">KCTC 12870</strain>
    </source>
</reference>
<proteinExistence type="predicted"/>
<dbReference type="Gene3D" id="2.60.120.260">
    <property type="entry name" value="Galactose-binding domain-like"/>
    <property type="match status" value="1"/>
</dbReference>
<organism evidence="3 4">
    <name type="scientific">Cerasicoccus arenae</name>
    <dbReference type="NCBI Taxonomy" id="424488"/>
    <lineage>
        <taxon>Bacteria</taxon>
        <taxon>Pseudomonadati</taxon>
        <taxon>Verrucomicrobiota</taxon>
        <taxon>Opitutia</taxon>
        <taxon>Puniceicoccales</taxon>
        <taxon>Cerasicoccaceae</taxon>
        <taxon>Cerasicoccus</taxon>
    </lineage>
</organism>
<evidence type="ECO:0000256" key="2">
    <source>
        <dbReference type="SAM" id="SignalP"/>
    </source>
</evidence>
<feature type="chain" id="PRO_5035170962" description="PEP-CTERM protein-sorting domain-containing protein" evidence="2">
    <location>
        <begin position="21"/>
        <end position="223"/>
    </location>
</feature>
<dbReference type="InterPro" id="IPR013424">
    <property type="entry name" value="Ice-binding_C"/>
</dbReference>